<dbReference type="OrthoDB" id="10264588at2759"/>
<dbReference type="InterPro" id="IPR001680">
    <property type="entry name" value="WD40_rpt"/>
</dbReference>
<reference evidence="2" key="1">
    <citation type="submission" date="2020-11" db="EMBL/GenBank/DDBJ databases">
        <authorList>
            <person name="Tran Van P."/>
        </authorList>
    </citation>
    <scope>NUCLEOTIDE SEQUENCE</scope>
</reference>
<dbReference type="PROSITE" id="PS50082">
    <property type="entry name" value="WD_REPEATS_2"/>
    <property type="match status" value="1"/>
</dbReference>
<dbReference type="PANTHER" id="PTHR16266:SF17">
    <property type="entry name" value="BRWD3"/>
    <property type="match status" value="1"/>
</dbReference>
<dbReference type="InterPro" id="IPR036322">
    <property type="entry name" value="WD40_repeat_dom_sf"/>
</dbReference>
<evidence type="ECO:0000313" key="2">
    <source>
        <dbReference type="EMBL" id="CAD7649809.1"/>
    </source>
</evidence>
<feature type="repeat" description="WD" evidence="1">
    <location>
        <begin position="21"/>
        <end position="59"/>
    </location>
</feature>
<dbReference type="GO" id="GO:0007010">
    <property type="term" value="P:cytoskeleton organization"/>
    <property type="evidence" value="ECO:0007669"/>
    <property type="project" value="TreeGrafter"/>
</dbReference>
<dbReference type="GO" id="GO:0005634">
    <property type="term" value="C:nucleus"/>
    <property type="evidence" value="ECO:0007669"/>
    <property type="project" value="TreeGrafter"/>
</dbReference>
<dbReference type="Proteomes" id="UP000759131">
    <property type="component" value="Unassembled WGS sequence"/>
</dbReference>
<name>A0A7R9QKV0_9ACAR</name>
<dbReference type="EMBL" id="CAJPIZ010049190">
    <property type="protein sequence ID" value="CAG2122619.1"/>
    <property type="molecule type" value="Genomic_DNA"/>
</dbReference>
<dbReference type="InterPro" id="IPR015943">
    <property type="entry name" value="WD40/YVTN_repeat-like_dom_sf"/>
</dbReference>
<evidence type="ECO:0000313" key="3">
    <source>
        <dbReference type="Proteomes" id="UP000759131"/>
    </source>
</evidence>
<accession>A0A7R9QKV0</accession>
<dbReference type="EMBL" id="OC903765">
    <property type="protein sequence ID" value="CAD7649809.1"/>
    <property type="molecule type" value="Genomic_DNA"/>
</dbReference>
<sequence length="77" mass="8891">MANNKDFSDTNFTIKCKHLWHSSQIYCLTFDRSGRYIFTGGDDGLVKVYSTRTDRLVRCLSDGTEREFVDELVSVCQ</sequence>
<organism evidence="2">
    <name type="scientific">Medioppia subpectinata</name>
    <dbReference type="NCBI Taxonomy" id="1979941"/>
    <lineage>
        <taxon>Eukaryota</taxon>
        <taxon>Metazoa</taxon>
        <taxon>Ecdysozoa</taxon>
        <taxon>Arthropoda</taxon>
        <taxon>Chelicerata</taxon>
        <taxon>Arachnida</taxon>
        <taxon>Acari</taxon>
        <taxon>Acariformes</taxon>
        <taxon>Sarcoptiformes</taxon>
        <taxon>Oribatida</taxon>
        <taxon>Brachypylina</taxon>
        <taxon>Oppioidea</taxon>
        <taxon>Oppiidae</taxon>
        <taxon>Medioppia</taxon>
    </lineage>
</organism>
<evidence type="ECO:0000256" key="1">
    <source>
        <dbReference type="PROSITE-ProRule" id="PRU00221"/>
    </source>
</evidence>
<dbReference type="PANTHER" id="PTHR16266">
    <property type="entry name" value="WD REPEAT DOMAIN 9"/>
    <property type="match status" value="1"/>
</dbReference>
<dbReference type="Pfam" id="PF00400">
    <property type="entry name" value="WD40"/>
    <property type="match status" value="1"/>
</dbReference>
<gene>
    <name evidence="2" type="ORF">OSB1V03_LOCUS22565</name>
</gene>
<proteinExistence type="predicted"/>
<dbReference type="GO" id="GO:0006357">
    <property type="term" value="P:regulation of transcription by RNA polymerase II"/>
    <property type="evidence" value="ECO:0007669"/>
    <property type="project" value="TreeGrafter"/>
</dbReference>
<protein>
    <submittedName>
        <fullName evidence="2">Uncharacterized protein</fullName>
    </submittedName>
</protein>
<dbReference type="InterPro" id="IPR052060">
    <property type="entry name" value="Bromo_WD_repeat"/>
</dbReference>
<dbReference type="SUPFAM" id="SSF50978">
    <property type="entry name" value="WD40 repeat-like"/>
    <property type="match status" value="1"/>
</dbReference>
<keyword evidence="1" id="KW-0853">WD repeat</keyword>
<dbReference type="Gene3D" id="2.130.10.10">
    <property type="entry name" value="YVTN repeat-like/Quinoprotein amine dehydrogenase"/>
    <property type="match status" value="1"/>
</dbReference>
<dbReference type="SMART" id="SM00320">
    <property type="entry name" value="WD40"/>
    <property type="match status" value="1"/>
</dbReference>
<dbReference type="AlphaFoldDB" id="A0A7R9QKV0"/>
<keyword evidence="3" id="KW-1185">Reference proteome</keyword>
<dbReference type="GO" id="GO:0008360">
    <property type="term" value="P:regulation of cell shape"/>
    <property type="evidence" value="ECO:0007669"/>
    <property type="project" value="TreeGrafter"/>
</dbReference>
<feature type="non-terminal residue" evidence="2">
    <location>
        <position position="1"/>
    </location>
</feature>